<dbReference type="PROSITE" id="PS50297">
    <property type="entry name" value="ANK_REP_REGION"/>
    <property type="match status" value="1"/>
</dbReference>
<dbReference type="GO" id="GO:0085020">
    <property type="term" value="P:protein K6-linked ubiquitination"/>
    <property type="evidence" value="ECO:0007669"/>
    <property type="project" value="TreeGrafter"/>
</dbReference>
<dbReference type="SUPFAM" id="SSF48403">
    <property type="entry name" value="Ankyrin repeat"/>
    <property type="match status" value="1"/>
</dbReference>
<evidence type="ECO:0000313" key="5">
    <source>
        <dbReference type="Proteomes" id="UP001365542"/>
    </source>
</evidence>
<dbReference type="PANTHER" id="PTHR24171:SF8">
    <property type="entry name" value="BRCA1-ASSOCIATED RING DOMAIN PROTEIN 1"/>
    <property type="match status" value="1"/>
</dbReference>
<dbReference type="GO" id="GO:0004842">
    <property type="term" value="F:ubiquitin-protein transferase activity"/>
    <property type="evidence" value="ECO:0007669"/>
    <property type="project" value="TreeGrafter"/>
</dbReference>
<dbReference type="AlphaFoldDB" id="A0AAV9XGJ8"/>
<organism evidence="4 5">
    <name type="scientific">Orbilia ellipsospora</name>
    <dbReference type="NCBI Taxonomy" id="2528407"/>
    <lineage>
        <taxon>Eukaryota</taxon>
        <taxon>Fungi</taxon>
        <taxon>Dikarya</taxon>
        <taxon>Ascomycota</taxon>
        <taxon>Pezizomycotina</taxon>
        <taxon>Orbiliomycetes</taxon>
        <taxon>Orbiliales</taxon>
        <taxon>Orbiliaceae</taxon>
        <taxon>Orbilia</taxon>
    </lineage>
</organism>
<reference evidence="4 5" key="1">
    <citation type="submission" date="2019-10" db="EMBL/GenBank/DDBJ databases">
        <authorList>
            <person name="Palmer J.M."/>
        </authorList>
    </citation>
    <scope>NUCLEOTIDE SEQUENCE [LARGE SCALE GENOMIC DNA]</scope>
    <source>
        <strain evidence="4 5">TWF694</strain>
    </source>
</reference>
<evidence type="ECO:0000256" key="3">
    <source>
        <dbReference type="PROSITE-ProRule" id="PRU00023"/>
    </source>
</evidence>
<gene>
    <name evidence="4" type="ORF">TWF694_008390</name>
</gene>
<keyword evidence="5" id="KW-1185">Reference proteome</keyword>
<dbReference type="Gene3D" id="1.25.40.20">
    <property type="entry name" value="Ankyrin repeat-containing domain"/>
    <property type="match status" value="1"/>
</dbReference>
<keyword evidence="2 3" id="KW-0040">ANK repeat</keyword>
<evidence type="ECO:0000256" key="2">
    <source>
        <dbReference type="ARBA" id="ARBA00023043"/>
    </source>
</evidence>
<proteinExistence type="predicted"/>
<comment type="caution">
    <text evidence="4">The sequence shown here is derived from an EMBL/GenBank/DDBJ whole genome shotgun (WGS) entry which is preliminary data.</text>
</comment>
<dbReference type="PANTHER" id="PTHR24171">
    <property type="entry name" value="ANKYRIN REPEAT DOMAIN-CONTAINING PROTEIN 39-RELATED"/>
    <property type="match status" value="1"/>
</dbReference>
<protein>
    <recommendedName>
        <fullName evidence="6">Ankyrin repeat protein</fullName>
    </recommendedName>
</protein>
<dbReference type="Proteomes" id="UP001365542">
    <property type="component" value="Unassembled WGS sequence"/>
</dbReference>
<keyword evidence="1" id="KW-0677">Repeat</keyword>
<dbReference type="InterPro" id="IPR002110">
    <property type="entry name" value="Ankyrin_rpt"/>
</dbReference>
<dbReference type="InterPro" id="IPR036770">
    <property type="entry name" value="Ankyrin_rpt-contain_sf"/>
</dbReference>
<dbReference type="SMART" id="SM00248">
    <property type="entry name" value="ANK"/>
    <property type="match status" value="1"/>
</dbReference>
<accession>A0AAV9XGJ8</accession>
<sequence>MASSNTTPNATSSCSIFLAAKDGKVNDILQCISQSQSPNAAGCGGYTPLHIACTFGHTAAVEALLLHGGDPDQRTEDGKTTLMIAEDKKFSDIISLIQNGEWKKTSQ</sequence>
<feature type="repeat" description="ANK" evidence="3">
    <location>
        <begin position="44"/>
        <end position="76"/>
    </location>
</feature>
<evidence type="ECO:0000313" key="4">
    <source>
        <dbReference type="EMBL" id="KAK6541009.1"/>
    </source>
</evidence>
<name>A0AAV9XGJ8_9PEZI</name>
<evidence type="ECO:0000256" key="1">
    <source>
        <dbReference type="ARBA" id="ARBA00022737"/>
    </source>
</evidence>
<dbReference type="Pfam" id="PF12796">
    <property type="entry name" value="Ank_2"/>
    <property type="match status" value="1"/>
</dbReference>
<evidence type="ECO:0008006" key="6">
    <source>
        <dbReference type="Google" id="ProtNLM"/>
    </source>
</evidence>
<dbReference type="EMBL" id="JAVHJO010000004">
    <property type="protein sequence ID" value="KAK6541009.1"/>
    <property type="molecule type" value="Genomic_DNA"/>
</dbReference>
<dbReference type="PROSITE" id="PS50088">
    <property type="entry name" value="ANK_REPEAT"/>
    <property type="match status" value="1"/>
</dbReference>